<accession>A0A1H3B1H3</accession>
<proteinExistence type="inferred from homology"/>
<keyword evidence="4" id="KW-1185">Reference proteome</keyword>
<dbReference type="RefSeq" id="WP_092682780.1">
    <property type="nucleotide sequence ID" value="NZ_FNMZ01000004.1"/>
</dbReference>
<dbReference type="STRING" id="356660.SAMN05444336_104375"/>
<name>A0A1H3B1H3_9RHOB</name>
<dbReference type="PRINTS" id="PR01438">
    <property type="entry name" value="UNVRSLSTRESS"/>
</dbReference>
<reference evidence="3 4" key="1">
    <citation type="submission" date="2016-10" db="EMBL/GenBank/DDBJ databases">
        <authorList>
            <person name="de Groot N.N."/>
        </authorList>
    </citation>
    <scope>NUCLEOTIDE SEQUENCE [LARGE SCALE GENOMIC DNA]</scope>
    <source>
        <strain evidence="3 4">DSM 17890</strain>
    </source>
</reference>
<dbReference type="InterPro" id="IPR014729">
    <property type="entry name" value="Rossmann-like_a/b/a_fold"/>
</dbReference>
<dbReference type="EMBL" id="FNMZ01000004">
    <property type="protein sequence ID" value="SDX34909.1"/>
    <property type="molecule type" value="Genomic_DNA"/>
</dbReference>
<evidence type="ECO:0000256" key="1">
    <source>
        <dbReference type="ARBA" id="ARBA00008791"/>
    </source>
</evidence>
<protein>
    <submittedName>
        <fullName evidence="3">Nucleotide-binding universal stress protein, UspA family</fullName>
    </submittedName>
</protein>
<dbReference type="AlphaFoldDB" id="A0A1H3B1H3"/>
<dbReference type="PROSITE" id="PS51257">
    <property type="entry name" value="PROKAR_LIPOPROTEIN"/>
    <property type="match status" value="1"/>
</dbReference>
<evidence type="ECO:0000313" key="3">
    <source>
        <dbReference type="EMBL" id="SDX34909.1"/>
    </source>
</evidence>
<sequence length="137" mass="14090">MFAKIMVPVDLAHADKLGRALETAAGLGGFYGCPVCYVGVTTEAPSSLAHTPEEYAAKLAAFAAAQGETGGHKAESHAVASHDPSVDLDGTLIKAAEDVGADLIVMASHIPNLADHLWPSHGGQVARKSHASVLVVR</sequence>
<comment type="similarity">
    <text evidence="1">Belongs to the universal stress protein A family.</text>
</comment>
<dbReference type="CDD" id="cd00293">
    <property type="entry name" value="USP-like"/>
    <property type="match status" value="1"/>
</dbReference>
<dbReference type="OrthoDB" id="9792500at2"/>
<dbReference type="Proteomes" id="UP000199118">
    <property type="component" value="Unassembled WGS sequence"/>
</dbReference>
<organism evidence="3 4">
    <name type="scientific">Albimonas donghaensis</name>
    <dbReference type="NCBI Taxonomy" id="356660"/>
    <lineage>
        <taxon>Bacteria</taxon>
        <taxon>Pseudomonadati</taxon>
        <taxon>Pseudomonadota</taxon>
        <taxon>Alphaproteobacteria</taxon>
        <taxon>Rhodobacterales</taxon>
        <taxon>Paracoccaceae</taxon>
        <taxon>Albimonas</taxon>
    </lineage>
</organism>
<evidence type="ECO:0000313" key="4">
    <source>
        <dbReference type="Proteomes" id="UP000199118"/>
    </source>
</evidence>
<feature type="domain" description="UspA" evidence="2">
    <location>
        <begin position="1"/>
        <end position="137"/>
    </location>
</feature>
<dbReference type="Pfam" id="PF00582">
    <property type="entry name" value="Usp"/>
    <property type="match status" value="1"/>
</dbReference>
<dbReference type="InterPro" id="IPR006015">
    <property type="entry name" value="Universal_stress_UspA"/>
</dbReference>
<gene>
    <name evidence="3" type="ORF">SAMN05444336_104375</name>
</gene>
<dbReference type="SUPFAM" id="SSF52402">
    <property type="entry name" value="Adenine nucleotide alpha hydrolases-like"/>
    <property type="match status" value="1"/>
</dbReference>
<dbReference type="Gene3D" id="3.40.50.620">
    <property type="entry name" value="HUPs"/>
    <property type="match status" value="1"/>
</dbReference>
<dbReference type="InterPro" id="IPR006016">
    <property type="entry name" value="UspA"/>
</dbReference>
<evidence type="ECO:0000259" key="2">
    <source>
        <dbReference type="Pfam" id="PF00582"/>
    </source>
</evidence>